<gene>
    <name evidence="4" type="ORF">SAMN02745130_02868</name>
</gene>
<keyword evidence="5" id="KW-1185">Reference proteome</keyword>
<dbReference type="Proteomes" id="UP000190460">
    <property type="component" value="Unassembled WGS sequence"/>
</dbReference>
<dbReference type="InterPro" id="IPR011009">
    <property type="entry name" value="Kinase-like_dom_sf"/>
</dbReference>
<protein>
    <recommendedName>
        <fullName evidence="3">Aminoglycoside phosphotransferase domain-containing protein</fullName>
    </recommendedName>
</protein>
<organism evidence="4 5">
    <name type="scientific">Thiothrix eikelboomii</name>
    <dbReference type="NCBI Taxonomy" id="92487"/>
    <lineage>
        <taxon>Bacteria</taxon>
        <taxon>Pseudomonadati</taxon>
        <taxon>Pseudomonadota</taxon>
        <taxon>Gammaproteobacteria</taxon>
        <taxon>Thiotrichales</taxon>
        <taxon>Thiotrichaceae</taxon>
        <taxon>Thiothrix</taxon>
    </lineage>
</organism>
<dbReference type="RefSeq" id="WP_078923325.1">
    <property type="nucleotide sequence ID" value="NZ_FUYB01000016.1"/>
</dbReference>
<dbReference type="STRING" id="92487.SAMN02745130_02868"/>
<name>A0A1T4XDY0_9GAMM</name>
<reference evidence="5" key="1">
    <citation type="submission" date="2017-02" db="EMBL/GenBank/DDBJ databases">
        <authorList>
            <person name="Varghese N."/>
            <person name="Submissions S."/>
        </authorList>
    </citation>
    <scope>NUCLEOTIDE SEQUENCE [LARGE SCALE GENOMIC DNA]</scope>
    <source>
        <strain evidence="5">ATCC 49788</strain>
    </source>
</reference>
<evidence type="ECO:0000256" key="1">
    <source>
        <dbReference type="ARBA" id="ARBA00022741"/>
    </source>
</evidence>
<dbReference type="Pfam" id="PF01636">
    <property type="entry name" value="APH"/>
    <property type="match status" value="1"/>
</dbReference>
<dbReference type="AlphaFoldDB" id="A0A1T4XDY0"/>
<keyword evidence="1" id="KW-0547">Nucleotide-binding</keyword>
<dbReference type="EMBL" id="FUYB01000016">
    <property type="protein sequence ID" value="SKA87760.1"/>
    <property type="molecule type" value="Genomic_DNA"/>
</dbReference>
<evidence type="ECO:0000256" key="2">
    <source>
        <dbReference type="ARBA" id="ARBA00022840"/>
    </source>
</evidence>
<feature type="domain" description="Aminoglycoside phosphotransferase" evidence="3">
    <location>
        <begin position="26"/>
        <end position="243"/>
    </location>
</feature>
<evidence type="ECO:0000313" key="5">
    <source>
        <dbReference type="Proteomes" id="UP000190460"/>
    </source>
</evidence>
<dbReference type="GO" id="GO:0005524">
    <property type="term" value="F:ATP binding"/>
    <property type="evidence" value="ECO:0007669"/>
    <property type="project" value="UniProtKB-KW"/>
</dbReference>
<evidence type="ECO:0000259" key="3">
    <source>
        <dbReference type="Pfam" id="PF01636"/>
    </source>
</evidence>
<dbReference type="Gene3D" id="3.90.1200.10">
    <property type="match status" value="1"/>
</dbReference>
<accession>A0A1T4XDY0</accession>
<dbReference type="PANTHER" id="PTHR33540:SF1">
    <property type="entry name" value="N-ACETYLMURAMATE_N-ACETYLGLUCOSAMINE KINASE"/>
    <property type="match status" value="1"/>
</dbReference>
<sequence>MIQDVRLEQLTEWINTLADWQGAQLAPASADASFRRYFRVTHHQQTAIAMDAPPDKENCTPFLDITDRLHHAGVAAPVIYAKNLLDGFLLLEDFGNTLLLNELSPSNADTLYETAMDTLLHLQQAEIQGLPEYSHAFLRRELDLMPEWFLQQHLNFTAEDIPYKLIDHTFNNLITAVLEQPIAFVHRDYHSRNLMLAAEQKLGVIDYQDAVWGPITYDLVSLLRDCYVVWPQQRVKRWALAYHKEAIAAGVLPPIDEISFLRWFDLMGLQRHLKVLGIFARLNHRDGKASYLKDLPLTLSYILTIGSQHPETCRLVEWMRQAHIPERIGTVDIPA</sequence>
<dbReference type="InterPro" id="IPR002575">
    <property type="entry name" value="Aminoglycoside_PTrfase"/>
</dbReference>
<dbReference type="Gene3D" id="3.30.200.20">
    <property type="entry name" value="Phosphorylase Kinase, domain 1"/>
    <property type="match status" value="1"/>
</dbReference>
<proteinExistence type="predicted"/>
<dbReference type="PANTHER" id="PTHR33540">
    <property type="entry name" value="TRNA THREONYLCARBAMOYLADENOSINE BIOSYNTHESIS PROTEIN TSAE"/>
    <property type="match status" value="1"/>
</dbReference>
<dbReference type="OrthoDB" id="9809275at2"/>
<keyword evidence="2" id="KW-0067">ATP-binding</keyword>
<dbReference type="SUPFAM" id="SSF56112">
    <property type="entry name" value="Protein kinase-like (PK-like)"/>
    <property type="match status" value="1"/>
</dbReference>
<evidence type="ECO:0000313" key="4">
    <source>
        <dbReference type="EMBL" id="SKA87760.1"/>
    </source>
</evidence>